<gene>
    <name evidence="2" type="ORF">ACFO6S_16665</name>
</gene>
<sequence length="231" mass="25540">MAFEVKSTHRVASTGGAACEVYPNIFIDNSGRAFTTDAAVVADEGAVTRLAADATTAFLVDDAAVELAVNWIQVDSGDRMAPWRLAEREKRRWAHAVPLPRLRSDVDWASVRWEERTVAFEVRATHRVRATRALACEVYPDVFIVKRGNVISRRAGMAMQQPGDIVGELPADSDEWFAVRDGTMRDAVNWVSTIAGFRDDFWTEQHGGRSGFHDPVGPMGPSRPPRRSASD</sequence>
<dbReference type="RefSeq" id="WP_378418851.1">
    <property type="nucleotide sequence ID" value="NZ_JBHSFO010000010.1"/>
</dbReference>
<accession>A0ABV9FWE7</accession>
<comment type="caution">
    <text evidence="2">The sequence shown here is derived from an EMBL/GenBank/DDBJ whole genome shotgun (WGS) entry which is preliminary data.</text>
</comment>
<reference evidence="3" key="1">
    <citation type="journal article" date="2019" name="Int. J. Syst. Evol. Microbiol.">
        <title>The Global Catalogue of Microorganisms (GCM) 10K type strain sequencing project: providing services to taxonomists for standard genome sequencing and annotation.</title>
        <authorList>
            <consortium name="The Broad Institute Genomics Platform"/>
            <consortium name="The Broad Institute Genome Sequencing Center for Infectious Disease"/>
            <person name="Wu L."/>
            <person name="Ma J."/>
        </authorList>
    </citation>
    <scope>NUCLEOTIDE SEQUENCE [LARGE SCALE GENOMIC DNA]</scope>
    <source>
        <strain evidence="3">CCUG 54520</strain>
    </source>
</reference>
<proteinExistence type="predicted"/>
<feature type="region of interest" description="Disordered" evidence="1">
    <location>
        <begin position="208"/>
        <end position="231"/>
    </location>
</feature>
<name>A0ABV9FWE7_9NOCA</name>
<evidence type="ECO:0000256" key="1">
    <source>
        <dbReference type="SAM" id="MobiDB-lite"/>
    </source>
</evidence>
<organism evidence="2 3">
    <name type="scientific">Rhodococcus kronopolitis</name>
    <dbReference type="NCBI Taxonomy" id="1460226"/>
    <lineage>
        <taxon>Bacteria</taxon>
        <taxon>Bacillati</taxon>
        <taxon>Actinomycetota</taxon>
        <taxon>Actinomycetes</taxon>
        <taxon>Mycobacteriales</taxon>
        <taxon>Nocardiaceae</taxon>
        <taxon>Rhodococcus</taxon>
    </lineage>
</organism>
<protein>
    <submittedName>
        <fullName evidence="2">Uncharacterized protein</fullName>
    </submittedName>
</protein>
<dbReference type="EMBL" id="JBHSFO010000010">
    <property type="protein sequence ID" value="MFC4605333.1"/>
    <property type="molecule type" value="Genomic_DNA"/>
</dbReference>
<keyword evidence="3" id="KW-1185">Reference proteome</keyword>
<evidence type="ECO:0000313" key="2">
    <source>
        <dbReference type="EMBL" id="MFC4605333.1"/>
    </source>
</evidence>
<dbReference type="Proteomes" id="UP001595914">
    <property type="component" value="Unassembled WGS sequence"/>
</dbReference>
<evidence type="ECO:0000313" key="3">
    <source>
        <dbReference type="Proteomes" id="UP001595914"/>
    </source>
</evidence>